<dbReference type="Proteomes" id="UP000567387">
    <property type="component" value="Unassembled WGS sequence"/>
</dbReference>
<dbReference type="RefSeq" id="WP_000028392.1">
    <property type="nucleotide sequence ID" value="NZ_AP021892.1"/>
</dbReference>
<dbReference type="Proteomes" id="UP000462410">
    <property type="component" value="Unassembled WGS sequence"/>
</dbReference>
<evidence type="ECO:0000313" key="18">
    <source>
        <dbReference type="Proteomes" id="UP000436482"/>
    </source>
</evidence>
<dbReference type="Pfam" id="PF00717">
    <property type="entry name" value="Peptidase_S24"/>
    <property type="match status" value="1"/>
</dbReference>
<dbReference type="Proteomes" id="UP000514754">
    <property type="component" value="Chromosome"/>
</dbReference>
<dbReference type="Proteomes" id="UP000531463">
    <property type="component" value="Unassembled WGS sequence"/>
</dbReference>
<dbReference type="Proteomes" id="UP001173661">
    <property type="component" value="Unassembled WGS sequence"/>
</dbReference>
<reference evidence="16 17" key="5">
    <citation type="submission" date="2018-12" db="EMBL/GenBank/DDBJ databases">
        <authorList>
            <consortium name="Pathogen Informatics"/>
        </authorList>
    </citation>
    <scope>NUCLEOTIDE SEQUENCE [LARGE SCALE GENOMIC DNA]</scope>
    <source>
        <strain evidence="13 16">NCTC9044</strain>
        <strain evidence="14 17">NCTC9702</strain>
    </source>
</reference>
<evidence type="ECO:0000313" key="2">
    <source>
        <dbReference type="EMBL" id="EFA8784940.1"/>
    </source>
</evidence>
<evidence type="ECO:0000313" key="4">
    <source>
        <dbReference type="EMBL" id="EFD6886694.1"/>
    </source>
</evidence>
<proteinExistence type="predicted"/>
<dbReference type="Proteomes" id="UP000587626">
    <property type="component" value="Unassembled WGS sequence"/>
</dbReference>
<sequence>MSISSRVKSKRIQLGLNQAELAQKVGTTQQSIEQLENGKTKRPRFLPELASALGVSVDWLLNGTSDSNVRFVGHVEPKGKYPLISMVRAGSWCEACEPYDIKDIDEWYDSDVNLLGDGFWLKVEGDSMTSPVGQSIPEGHMVLVDTGREPVNGSLVVAKLTDANEATFKKLVIDGGQKYLKGLNPSWPMTPINGNCKIIGVVVEARVKFV</sequence>
<gene>
    <name evidence="6" type="ORF">B6R15_004982</name>
    <name evidence="3" type="ORF">C1Q91_003513</name>
    <name evidence="2" type="ORF">C2R31_002790</name>
    <name evidence="12" type="ORF">DTL43_26775</name>
    <name evidence="4" type="ORF">FZU14_21195</name>
    <name evidence="5" type="ORF">GAI89_14030</name>
    <name evidence="7" type="ORF">GGB84_005115</name>
    <name evidence="10" type="ORF">GP965_00355</name>
    <name evidence="9" type="ORF">GP979_01310</name>
    <name evidence="11" type="ORF">HVW43_00670</name>
    <name evidence="13" type="ORF">NCTC9044_03983</name>
    <name evidence="14" type="ORF">NCTC9702_03997</name>
    <name evidence="8" type="ORF">Q2V20_25290</name>
</gene>
<dbReference type="Proteomes" id="UP000277930">
    <property type="component" value="Chromosome 1"/>
</dbReference>
<evidence type="ECO:0000313" key="11">
    <source>
        <dbReference type="EMBL" id="QMO38900.1"/>
    </source>
</evidence>
<dbReference type="Proteomes" id="UP000253687">
    <property type="component" value="Unassembled WGS sequence"/>
</dbReference>
<reference evidence="8" key="10">
    <citation type="submission" date="2023-07" db="EMBL/GenBank/DDBJ databases">
        <title>High risk of intestinal colonization with ESBL-producing Escherichia coli among soldiers of military contingents in specific geographic regions.</title>
        <authorList>
            <person name="Literacka E."/>
        </authorList>
    </citation>
    <scope>NUCLEOTIDE SEQUENCE</scope>
    <source>
        <strain evidence="8">66</strain>
    </source>
</reference>
<reference evidence="7" key="8">
    <citation type="submission" date="2020-02" db="EMBL/GenBank/DDBJ databases">
        <authorList>
            <consortium name="NCBI Pathogen Detection Project"/>
        </authorList>
    </citation>
    <scope>NUCLEOTIDE SEQUENCE</scope>
    <source>
        <strain evidence="7">1839</strain>
    </source>
</reference>
<dbReference type="Proteomes" id="UP000523388">
    <property type="component" value="Unassembled WGS sequence"/>
</dbReference>
<dbReference type="Proteomes" id="UP000271797">
    <property type="component" value="Chromosome"/>
</dbReference>
<evidence type="ECO:0000313" key="21">
    <source>
        <dbReference type="Proteomes" id="UP000523388"/>
    </source>
</evidence>
<evidence type="ECO:0000259" key="1">
    <source>
        <dbReference type="PROSITE" id="PS50943"/>
    </source>
</evidence>
<dbReference type="InterPro" id="IPR015927">
    <property type="entry name" value="Peptidase_S24_S26A/B/C"/>
</dbReference>
<dbReference type="EMBL" id="AASWKH010000012">
    <property type="protein sequence ID" value="EFH6095766.1"/>
    <property type="molecule type" value="Genomic_DNA"/>
</dbReference>
<protein>
    <submittedName>
        <fullName evidence="5">Helix-turn-helix domain-containing protein</fullName>
    </submittedName>
    <submittedName>
        <fullName evidence="2">LexA family transcriptional regulator</fullName>
    </submittedName>
    <submittedName>
        <fullName evidence="13">Putative prophage repressor</fullName>
    </submittedName>
</protein>
<evidence type="ECO:0000313" key="24">
    <source>
        <dbReference type="Proteomes" id="UP000567387"/>
    </source>
</evidence>
<evidence type="ECO:0000313" key="10">
    <source>
        <dbReference type="EMBL" id="MWT19407.1"/>
    </source>
</evidence>
<dbReference type="EMBL" id="AASCJS010000022">
    <property type="protein sequence ID" value="EFA9847087.1"/>
    <property type="molecule type" value="Genomic_DNA"/>
</dbReference>
<dbReference type="AlphaFoldDB" id="A0A0C5EQ86"/>
<reference evidence="4 23" key="6">
    <citation type="submission" date="2019-08" db="EMBL/GenBank/DDBJ databases">
        <authorList>
            <consortium name="NARMS: The National Antimicrobial Resistance Monitoring System"/>
        </authorList>
    </citation>
    <scope>NUCLEOTIDE SEQUENCE [LARGE SCALE GENOMIC DNA]</scope>
    <source>
        <strain evidence="4 23">19MD07CB01-EC</strain>
        <strain evidence="5 22">CVM N19EC0510</strain>
    </source>
</reference>
<dbReference type="Gene3D" id="2.10.109.10">
    <property type="entry name" value="Umud Fragment, subunit A"/>
    <property type="match status" value="1"/>
</dbReference>
<dbReference type="EMBL" id="CP057906">
    <property type="protein sequence ID" value="QMO38900.1"/>
    <property type="molecule type" value="Genomic_DNA"/>
</dbReference>
<evidence type="ECO:0000313" key="14">
    <source>
        <dbReference type="EMBL" id="VED36708.1"/>
    </source>
</evidence>
<reference evidence="12 15" key="2">
    <citation type="submission" date="2018-07" db="EMBL/GenBank/DDBJ databases">
        <title>Whole Genome Sequence Analysis of Avian Pathogenic E. coli - An Australian Perspective.</title>
        <authorList>
            <person name="Cummins M.L."/>
            <person name="Reid C.J."/>
            <person name="Roy Chowdhury P."/>
            <person name="Bushell R."/>
            <person name="Esbert N."/>
            <person name="Tivendale K.A."/>
            <person name="Noormohammadi A.H."/>
            <person name="Islam S."/>
            <person name="Marenda M.S."/>
            <person name="Browning G.F."/>
            <person name="Markham P.F."/>
            <person name="Djordjevic S.P."/>
        </authorList>
    </citation>
    <scope>NUCLEOTIDE SEQUENCE [LARGE SCALE GENOMIC DNA]</scope>
    <source>
        <strain evidence="12 15">AVC211</strain>
    </source>
</reference>
<dbReference type="CDD" id="cd00093">
    <property type="entry name" value="HTH_XRE"/>
    <property type="match status" value="1"/>
</dbReference>
<evidence type="ECO:0000313" key="17">
    <source>
        <dbReference type="Proteomes" id="UP000277930"/>
    </source>
</evidence>
<accession>A0A0C5EQ86</accession>
<dbReference type="EMBL" id="AASKVF010000036">
    <property type="protein sequence ID" value="EFD6886694.1"/>
    <property type="molecule type" value="Genomic_DNA"/>
</dbReference>
<dbReference type="InterPro" id="IPR050077">
    <property type="entry name" value="LexA_repressor"/>
</dbReference>
<feature type="domain" description="HTH cro/C1-type" evidence="1">
    <location>
        <begin position="7"/>
        <end position="60"/>
    </location>
</feature>
<dbReference type="SUPFAM" id="SSF47413">
    <property type="entry name" value="lambda repressor-like DNA-binding domains"/>
    <property type="match status" value="1"/>
</dbReference>
<evidence type="ECO:0000313" key="22">
    <source>
        <dbReference type="Proteomes" id="UP000531463"/>
    </source>
</evidence>
<reference evidence="2 24" key="3">
    <citation type="submission" date="2018-08" db="EMBL/GenBank/DDBJ databases">
        <authorList>
            <consortium name="PulseNet: The National Subtyping Network for Foodborne Disease Surveillance"/>
            <person name="Tarr C.L."/>
            <person name="Trees E."/>
            <person name="Katz L.S."/>
            <person name="Carleton-Romer H.A."/>
            <person name="Stroika S."/>
            <person name="Kucerova Z."/>
            <person name="Roache K.F."/>
            <person name="Sabol A.L."/>
            <person name="Besser J."/>
            <person name="Gerner-Smidt P."/>
        </authorList>
    </citation>
    <scope>NUCLEOTIDE SEQUENCE [LARGE SCALE GENOMIC DNA]</scope>
    <source>
        <strain evidence="2 24">PNUSAE011918</strain>
    </source>
</reference>
<dbReference type="EMBL" id="WTQQ01000006">
    <property type="protein sequence ID" value="MWR86982.1"/>
    <property type="molecule type" value="Genomic_DNA"/>
</dbReference>
<dbReference type="Proteomes" id="UP000436482">
    <property type="component" value="Unassembled WGS sequence"/>
</dbReference>
<dbReference type="EMBL" id="LR134246">
    <property type="protein sequence ID" value="VED36708.1"/>
    <property type="molecule type" value="Genomic_DNA"/>
</dbReference>
<dbReference type="EMBL" id="AATLXB010000112">
    <property type="protein sequence ID" value="EFM7863606.1"/>
    <property type="molecule type" value="Genomic_DNA"/>
</dbReference>
<evidence type="ECO:0000313" key="20">
    <source>
        <dbReference type="Proteomes" id="UP000514754"/>
    </source>
</evidence>
<dbReference type="SUPFAM" id="SSF51306">
    <property type="entry name" value="LexA/Signal peptidase"/>
    <property type="match status" value="1"/>
</dbReference>
<dbReference type="MEROPS" id="S24.002"/>
<dbReference type="PROSITE" id="PS50943">
    <property type="entry name" value="HTH_CROC1"/>
    <property type="match status" value="1"/>
</dbReference>
<dbReference type="Pfam" id="PF01381">
    <property type="entry name" value="HTH_3"/>
    <property type="match status" value="1"/>
</dbReference>
<reference evidence="18 19" key="7">
    <citation type="submission" date="2019-12" db="EMBL/GenBank/DDBJ databases">
        <title>Enteriobacteria Tanzani isolates_8377-8380.</title>
        <authorList>
            <person name="Subbiah M."/>
            <person name="Call D."/>
        </authorList>
    </citation>
    <scope>NUCLEOTIDE SEQUENCE [LARGE SCALE GENOMIC DNA]</scope>
    <source>
        <strain evidence="10 19">8378wH8</strain>
        <strain evidence="9 18">8379wE6</strain>
    </source>
</reference>
<name>A0A0C5EQ86_ECOLX</name>
<evidence type="ECO:0000313" key="9">
    <source>
        <dbReference type="EMBL" id="MWR86982.1"/>
    </source>
</evidence>
<evidence type="ECO:0000313" key="23">
    <source>
        <dbReference type="Proteomes" id="UP000531962"/>
    </source>
</evidence>
<dbReference type="InterPro" id="IPR001387">
    <property type="entry name" value="Cro/C1-type_HTH"/>
</dbReference>
<evidence type="ECO:0000313" key="13">
    <source>
        <dbReference type="EMBL" id="VED13114.1"/>
    </source>
</evidence>
<dbReference type="EMBL" id="WTRC01000002">
    <property type="protein sequence ID" value="MWT19407.1"/>
    <property type="molecule type" value="Genomic_DNA"/>
</dbReference>
<dbReference type="PANTHER" id="PTHR33516:SF2">
    <property type="entry name" value="LEXA REPRESSOR-RELATED"/>
    <property type="match status" value="1"/>
</dbReference>
<dbReference type="OMA" id="DENQATF"/>
<dbReference type="PANTHER" id="PTHR33516">
    <property type="entry name" value="LEXA REPRESSOR"/>
    <property type="match status" value="1"/>
</dbReference>
<dbReference type="EMBL" id="QOGZ01000085">
    <property type="protein sequence ID" value="RDA30073.1"/>
    <property type="molecule type" value="Genomic_DNA"/>
</dbReference>
<evidence type="ECO:0000313" key="3">
    <source>
        <dbReference type="EMBL" id="EFA9847087.1"/>
    </source>
</evidence>
<evidence type="ECO:0000313" key="6">
    <source>
        <dbReference type="EMBL" id="EFM7863606.1"/>
    </source>
</evidence>
<evidence type="ECO:0000313" key="16">
    <source>
        <dbReference type="Proteomes" id="UP000271797"/>
    </source>
</evidence>
<evidence type="ECO:0000313" key="25">
    <source>
        <dbReference type="Proteomes" id="UP000587626"/>
    </source>
</evidence>
<dbReference type="EMBL" id="DAAYTU010000097">
    <property type="protein sequence ID" value="HAG5773280.1"/>
    <property type="molecule type" value="Genomic_DNA"/>
</dbReference>
<evidence type="ECO:0000313" key="7">
    <source>
        <dbReference type="EMBL" id="HAG5773280.1"/>
    </source>
</evidence>
<dbReference type="InterPro" id="IPR039418">
    <property type="entry name" value="LexA-like"/>
</dbReference>
<evidence type="ECO:0000313" key="19">
    <source>
        <dbReference type="Proteomes" id="UP000462410"/>
    </source>
</evidence>
<dbReference type="InterPro" id="IPR010982">
    <property type="entry name" value="Lambda_DNA-bd_dom_sf"/>
</dbReference>
<organism evidence="2 24">
    <name type="scientific">Escherichia coli</name>
    <dbReference type="NCBI Taxonomy" id="562"/>
    <lineage>
        <taxon>Bacteria</taxon>
        <taxon>Pseudomonadati</taxon>
        <taxon>Pseudomonadota</taxon>
        <taxon>Gammaproteobacteria</taxon>
        <taxon>Enterobacterales</taxon>
        <taxon>Enterobacteriaceae</taxon>
        <taxon>Escherichia</taxon>
    </lineage>
</organism>
<dbReference type="SMART" id="SM00530">
    <property type="entry name" value="HTH_XRE"/>
    <property type="match status" value="1"/>
</dbReference>
<reference evidence="21 25" key="4">
    <citation type="submission" date="2018-08" db="EMBL/GenBank/DDBJ databases">
        <authorList>
            <consortium name="GenomeTrakr network: Whole genome sequencing for foodborne pathogen traceback"/>
        </authorList>
    </citation>
    <scope>NUCLEOTIDE SEQUENCE [LARGE SCALE GENOMIC DNA]</scope>
    <source>
        <strain evidence="3 21">AZ-TG102963</strain>
        <strain evidence="6 25">NC_STEC194</strain>
    </source>
</reference>
<dbReference type="EMBL" id="LR134238">
    <property type="protein sequence ID" value="VED13114.1"/>
    <property type="molecule type" value="Genomic_DNA"/>
</dbReference>
<dbReference type="Gene3D" id="1.10.260.40">
    <property type="entry name" value="lambda repressor-like DNA-binding domains"/>
    <property type="match status" value="1"/>
</dbReference>
<reference evidence="7" key="1">
    <citation type="journal article" date="2018" name="Genome Biol.">
        <title>SKESA: strategic k-mer extension for scrupulous assemblies.</title>
        <authorList>
            <person name="Souvorov A."/>
            <person name="Agarwala R."/>
            <person name="Lipman D.J."/>
        </authorList>
    </citation>
    <scope>NUCLEOTIDE SEQUENCE [LARGE SCALE GENOMIC DNA]</scope>
    <source>
        <strain evidence="7">1839</strain>
    </source>
</reference>
<evidence type="ECO:0000313" key="5">
    <source>
        <dbReference type="EMBL" id="EFH6095766.1"/>
    </source>
</evidence>
<dbReference type="InterPro" id="IPR036286">
    <property type="entry name" value="LexA/Signal_pep-like_sf"/>
</dbReference>
<dbReference type="OrthoDB" id="9791537at2"/>
<dbReference type="EMBL" id="AASCBU010000012">
    <property type="protein sequence ID" value="EFA8784940.1"/>
    <property type="molecule type" value="Genomic_DNA"/>
</dbReference>
<evidence type="ECO:0000313" key="15">
    <source>
        <dbReference type="Proteomes" id="UP000253687"/>
    </source>
</evidence>
<evidence type="ECO:0000313" key="8">
    <source>
        <dbReference type="EMBL" id="MDO2577395.1"/>
    </source>
</evidence>
<dbReference type="GO" id="GO:0003677">
    <property type="term" value="F:DNA binding"/>
    <property type="evidence" value="ECO:0007669"/>
    <property type="project" value="InterPro"/>
</dbReference>
<reference evidence="11 20" key="9">
    <citation type="submission" date="2020-06" db="EMBL/GenBank/DDBJ databases">
        <title>REHAB project genomes.</title>
        <authorList>
            <person name="Shaw L.P."/>
        </authorList>
    </citation>
    <scope>NUCLEOTIDE SEQUENCE [LARGE SCALE GENOMIC DNA]</scope>
    <source>
        <strain evidence="11 20">RHB10-C12</strain>
    </source>
</reference>
<dbReference type="CDD" id="cd06529">
    <property type="entry name" value="S24_LexA-like"/>
    <property type="match status" value="1"/>
</dbReference>
<evidence type="ECO:0000313" key="12">
    <source>
        <dbReference type="EMBL" id="RDA30073.1"/>
    </source>
</evidence>
<dbReference type="Proteomes" id="UP000531962">
    <property type="component" value="Unassembled WGS sequence"/>
</dbReference>
<dbReference type="EMBL" id="JAUKXU010000036">
    <property type="protein sequence ID" value="MDO2577395.1"/>
    <property type="molecule type" value="Genomic_DNA"/>
</dbReference>